<dbReference type="GO" id="GO:0001843">
    <property type="term" value="P:neural tube closure"/>
    <property type="evidence" value="ECO:0007669"/>
    <property type="project" value="UniProtKB-UniRule"/>
</dbReference>
<keyword evidence="1" id="KW-0009">Actin-binding</keyword>
<dbReference type="GO" id="GO:0061386">
    <property type="term" value="P:closure of optic fissure"/>
    <property type="evidence" value="ECO:0007669"/>
    <property type="project" value="UniProtKB-UniRule"/>
</dbReference>
<evidence type="ECO:0000256" key="2">
    <source>
        <dbReference type="SAM" id="MobiDB-lite"/>
    </source>
</evidence>
<sequence length="122" mass="13563">MGVDVLESGDTTPPTKRKSKFSSFGKIFKPWKWRKKKSSDKFKETSEDGEEPDKVNPSALKNGHTVPIGGPGVGNLPSQEEEATRSSSLRKSVLVEEPTKRHGLKSMRINAFSINEKKIHIT</sequence>
<dbReference type="PANTHER" id="PTHR12751:SF4">
    <property type="entry name" value="PHOSPHATASE AND ACTIN REGULATOR 4"/>
    <property type="match status" value="1"/>
</dbReference>
<dbReference type="GO" id="GO:0051726">
    <property type="term" value="P:regulation of cell cycle"/>
    <property type="evidence" value="ECO:0007669"/>
    <property type="project" value="UniProtKB-UniRule"/>
</dbReference>
<gene>
    <name evidence="3" type="ORF">CIB84_012139</name>
</gene>
<dbReference type="GO" id="GO:0072542">
    <property type="term" value="F:protein phosphatase activator activity"/>
    <property type="evidence" value="ECO:0007669"/>
    <property type="project" value="UniProtKB-UniRule"/>
</dbReference>
<keyword evidence="1" id="KW-0963">Cytoplasm</keyword>
<organism evidence="3 4">
    <name type="scientific">Bambusicola thoracicus</name>
    <name type="common">Chinese bamboo-partridge</name>
    <name type="synonym">Perdix thoracica</name>
    <dbReference type="NCBI Taxonomy" id="9083"/>
    <lineage>
        <taxon>Eukaryota</taxon>
        <taxon>Metazoa</taxon>
        <taxon>Chordata</taxon>
        <taxon>Craniata</taxon>
        <taxon>Vertebrata</taxon>
        <taxon>Euteleostomi</taxon>
        <taxon>Archelosauria</taxon>
        <taxon>Archosauria</taxon>
        <taxon>Dinosauria</taxon>
        <taxon>Saurischia</taxon>
        <taxon>Theropoda</taxon>
        <taxon>Coelurosauria</taxon>
        <taxon>Aves</taxon>
        <taxon>Neognathae</taxon>
        <taxon>Galloanserae</taxon>
        <taxon>Galliformes</taxon>
        <taxon>Phasianidae</taxon>
        <taxon>Perdicinae</taxon>
        <taxon>Bambusicola</taxon>
    </lineage>
</organism>
<comment type="subunit">
    <text evidence="1">Binds PPP1CA and actin.</text>
</comment>
<dbReference type="EMBL" id="PPHD01043726">
    <property type="protein sequence ID" value="POI24114.1"/>
    <property type="molecule type" value="Genomic_DNA"/>
</dbReference>
<evidence type="ECO:0000256" key="1">
    <source>
        <dbReference type="RuleBase" id="RU367131"/>
    </source>
</evidence>
<dbReference type="GO" id="GO:0048484">
    <property type="term" value="P:enteric nervous system development"/>
    <property type="evidence" value="ECO:0007669"/>
    <property type="project" value="UniProtKB-UniRule"/>
</dbReference>
<dbReference type="AlphaFoldDB" id="A0A2P4SJ23"/>
<feature type="region of interest" description="Disordered" evidence="2">
    <location>
        <begin position="1"/>
        <end position="21"/>
    </location>
</feature>
<name>A0A2P4SJ23_BAMTH</name>
<dbReference type="GO" id="GO:2001045">
    <property type="term" value="P:negative regulation of integrin-mediated signaling pathway"/>
    <property type="evidence" value="ECO:0007669"/>
    <property type="project" value="UniProtKB-UniRule"/>
</dbReference>
<keyword evidence="1" id="KW-0524">Neurogenesis</keyword>
<dbReference type="OrthoDB" id="5563016at2759"/>
<accession>A0A2P4SJ23</accession>
<reference evidence="3 4" key="1">
    <citation type="submission" date="2018-01" db="EMBL/GenBank/DDBJ databases">
        <title>Comparison of the Chinese Bamboo Partridge and Red Junglefowl genome sequences highlights the importance of demography in genome evolution.</title>
        <authorList>
            <person name="Tiley G.P."/>
            <person name="Kimball R.T."/>
            <person name="Braun E.L."/>
            <person name="Burleigh J.G."/>
        </authorList>
    </citation>
    <scope>NUCLEOTIDE SEQUENCE [LARGE SCALE GENOMIC DNA]</scope>
    <source>
        <strain evidence="3">RTK389</strain>
        <tissue evidence="3">Blood</tissue>
    </source>
</reference>
<dbReference type="GO" id="GO:0030036">
    <property type="term" value="P:actin cytoskeleton organization"/>
    <property type="evidence" value="ECO:0007669"/>
    <property type="project" value="UniProtKB-UniRule"/>
</dbReference>
<comment type="similarity">
    <text evidence="1">Belongs to the phosphatase and actin regulator family.</text>
</comment>
<dbReference type="GO" id="GO:0007266">
    <property type="term" value="P:Rho protein signal transduction"/>
    <property type="evidence" value="ECO:0007669"/>
    <property type="project" value="UniProtKB-UniRule"/>
</dbReference>
<feature type="non-terminal residue" evidence="3">
    <location>
        <position position="122"/>
    </location>
</feature>
<evidence type="ECO:0000313" key="3">
    <source>
        <dbReference type="EMBL" id="POI24114.1"/>
    </source>
</evidence>
<comment type="caution">
    <text evidence="3">The sequence shown here is derived from an EMBL/GenBank/DDBJ whole genome shotgun (WGS) entry which is preliminary data.</text>
</comment>
<evidence type="ECO:0000313" key="4">
    <source>
        <dbReference type="Proteomes" id="UP000237246"/>
    </source>
</evidence>
<comment type="function">
    <text evidence="1">Regulator of protein phosphatase 1 (PP1) required for neural tube and optic fissure closure, and enteric neural crest cell (ENCCs) migration during development. Acts as an activator of PP1. During neural tube closure, localizes to the ventral neural tube and activates PP1, leading to down-regulate cell proliferation within cranial neural tissue and the neural retina. Also acts as a regulator of migration of enteric neural crest cells (ENCCs) by activating PP1, leading to repression of the integrin signaling through the rho/rock pathway.</text>
</comment>
<dbReference type="Proteomes" id="UP000237246">
    <property type="component" value="Unassembled WGS sequence"/>
</dbReference>
<dbReference type="GO" id="GO:0030027">
    <property type="term" value="C:lamellipodium"/>
    <property type="evidence" value="ECO:0007669"/>
    <property type="project" value="UniProtKB-SubCell"/>
</dbReference>
<keyword evidence="4" id="KW-1185">Reference proteome</keyword>
<dbReference type="GO" id="GO:0003779">
    <property type="term" value="F:actin binding"/>
    <property type="evidence" value="ECO:0007669"/>
    <property type="project" value="UniProtKB-UniRule"/>
</dbReference>
<protein>
    <recommendedName>
        <fullName evidence="1">Phosphatase and actin regulator 4</fullName>
    </recommendedName>
</protein>
<dbReference type="GO" id="GO:0008157">
    <property type="term" value="F:protein phosphatase 1 binding"/>
    <property type="evidence" value="ECO:0007669"/>
    <property type="project" value="UniProtKB-UniRule"/>
</dbReference>
<feature type="region of interest" description="Disordered" evidence="2">
    <location>
        <begin position="35"/>
        <end position="105"/>
    </location>
</feature>
<dbReference type="GO" id="GO:0001755">
    <property type="term" value="P:neural crest cell migration"/>
    <property type="evidence" value="ECO:0007669"/>
    <property type="project" value="UniProtKB-UniRule"/>
</dbReference>
<keyword evidence="1" id="KW-0217">Developmental protein</keyword>
<dbReference type="GO" id="GO:0005737">
    <property type="term" value="C:cytoplasm"/>
    <property type="evidence" value="ECO:0007669"/>
    <property type="project" value="UniProtKB-SubCell"/>
</dbReference>
<dbReference type="PANTHER" id="PTHR12751">
    <property type="entry name" value="PHOSPHATASE AND ACTIN REGULATOR PHACTR"/>
    <property type="match status" value="1"/>
</dbReference>
<keyword evidence="1" id="KW-0966">Cell projection</keyword>
<proteinExistence type="inferred from homology"/>
<comment type="subcellular location">
    <subcellularLocation>
        <location evidence="1">Cytoplasm</location>
    </subcellularLocation>
    <subcellularLocation>
        <location evidence="1">Cell projection</location>
        <location evidence="1">Lamellipodium</location>
    </subcellularLocation>
</comment>